<reference evidence="1 2" key="1">
    <citation type="submission" date="2024-09" db="EMBL/GenBank/DDBJ databases">
        <authorList>
            <person name="Sun Q."/>
            <person name="Mori K."/>
        </authorList>
    </citation>
    <scope>NUCLEOTIDE SEQUENCE [LARGE SCALE GENOMIC DNA]</scope>
    <source>
        <strain evidence="1 2">CCM 7468</strain>
    </source>
</reference>
<evidence type="ECO:0000313" key="2">
    <source>
        <dbReference type="Proteomes" id="UP001589789"/>
    </source>
</evidence>
<protein>
    <submittedName>
        <fullName evidence="1">Head decoration protein</fullName>
    </submittedName>
</protein>
<comment type="caution">
    <text evidence="1">The sequence shown here is derived from an EMBL/GenBank/DDBJ whole genome shotgun (WGS) entry which is preliminary data.</text>
</comment>
<dbReference type="InterPro" id="IPR004195">
    <property type="entry name" value="Head_decoration_D"/>
</dbReference>
<accession>A0ABV6ILN5</accession>
<keyword evidence="2" id="KW-1185">Reference proteome</keyword>
<dbReference type="Proteomes" id="UP001589789">
    <property type="component" value="Unassembled WGS sequence"/>
</dbReference>
<dbReference type="Pfam" id="PF02924">
    <property type="entry name" value="HDPD"/>
    <property type="match status" value="1"/>
</dbReference>
<proteinExistence type="predicted"/>
<dbReference type="EMBL" id="JBHLVZ010000002">
    <property type="protein sequence ID" value="MFC0384341.1"/>
    <property type="molecule type" value="Genomic_DNA"/>
</dbReference>
<dbReference type="RefSeq" id="WP_377048388.1">
    <property type="nucleotide sequence ID" value="NZ_JBHLVZ010000002.1"/>
</dbReference>
<organism evidence="1 2">
    <name type="scientific">Muricoccus vinaceus</name>
    <dbReference type="NCBI Taxonomy" id="424704"/>
    <lineage>
        <taxon>Bacteria</taxon>
        <taxon>Pseudomonadati</taxon>
        <taxon>Pseudomonadota</taxon>
        <taxon>Alphaproteobacteria</taxon>
        <taxon>Acetobacterales</taxon>
        <taxon>Roseomonadaceae</taxon>
        <taxon>Muricoccus</taxon>
    </lineage>
</organism>
<name>A0ABV6ILN5_9PROT</name>
<evidence type="ECO:0000313" key="1">
    <source>
        <dbReference type="EMBL" id="MFC0384341.1"/>
    </source>
</evidence>
<gene>
    <name evidence="1" type="ORF">ACFFIC_02105</name>
</gene>
<sequence>MPTTVLNDAIRPGAYIVSEANASRSREVVVIAGGVAADYNPGTVLGQITASKKFTILTPGASDGSQNAAAIYYGFGDALANGDLRAAAHVRDMEANGLYLTWPAGISTPQLNAAMAALTALGILVRT</sequence>